<dbReference type="GO" id="GO:0034399">
    <property type="term" value="C:nuclear periphery"/>
    <property type="evidence" value="ECO:0007669"/>
    <property type="project" value="TreeGrafter"/>
</dbReference>
<evidence type="ECO:0000256" key="3">
    <source>
        <dbReference type="ARBA" id="ARBA00022786"/>
    </source>
</evidence>
<keyword evidence="1" id="KW-0132">Cell division</keyword>
<name>A0A7F8R4E1_LEPWE</name>
<keyword evidence="2" id="KW-0498">Mitosis</keyword>
<feature type="region of interest" description="Disordered" evidence="5">
    <location>
        <begin position="157"/>
        <end position="193"/>
    </location>
</feature>
<dbReference type="GO" id="GO:0051301">
    <property type="term" value="P:cell division"/>
    <property type="evidence" value="ECO:0007669"/>
    <property type="project" value="UniProtKB-KW"/>
</dbReference>
<dbReference type="RefSeq" id="XP_030888056.1">
    <property type="nucleotide sequence ID" value="XM_031032196.1"/>
</dbReference>
<evidence type="ECO:0000256" key="4">
    <source>
        <dbReference type="ARBA" id="ARBA00023306"/>
    </source>
</evidence>
<evidence type="ECO:0000259" key="6">
    <source>
        <dbReference type="Pfam" id="PF23405"/>
    </source>
</evidence>
<evidence type="ECO:0000313" key="8">
    <source>
        <dbReference type="RefSeq" id="XP_030888056.1"/>
    </source>
</evidence>
<dbReference type="PANTHER" id="PTHR13260">
    <property type="entry name" value="ANAPHASE PROMOTING COMPLEX SUBUNIT 4 APC4"/>
    <property type="match status" value="1"/>
</dbReference>
<dbReference type="InterPro" id="IPR056358">
    <property type="entry name" value="APC4_C"/>
</dbReference>
<proteinExistence type="predicted"/>
<keyword evidence="4" id="KW-0131">Cell cycle</keyword>
<dbReference type="GO" id="GO:0070979">
    <property type="term" value="P:protein K11-linked ubiquitination"/>
    <property type="evidence" value="ECO:0007669"/>
    <property type="project" value="TreeGrafter"/>
</dbReference>
<dbReference type="Pfam" id="PF23405">
    <property type="entry name" value="WD40_APC4_C-half"/>
    <property type="match status" value="1"/>
</dbReference>
<keyword evidence="3" id="KW-0833">Ubl conjugation pathway</keyword>
<reference evidence="8" key="1">
    <citation type="submission" date="2025-08" db="UniProtKB">
        <authorList>
            <consortium name="RefSeq"/>
        </authorList>
    </citation>
    <scope>IDENTIFICATION</scope>
    <source>
        <tissue evidence="8">Liver</tissue>
    </source>
</reference>
<protein>
    <submittedName>
        <fullName evidence="8">Anaphase-promoting complex subunit 4 isoform X2</fullName>
    </submittedName>
</protein>
<sequence length="211" mass="23841">MCILRRHTDISQSVSNGLIAVKFGSFTYATTEKVRRSAYSCLDAQFYDDETVTVVLKDTVGREGRDRLLVQLPLSSVYNGEDAAEYQFTGAYSTRLDEQCSAIPTRTMHFEKHWRLLESMKAQYVAGNGFRKVSCVLSSNLRHVRVFEMDIDDEWELDESSDEEEEASNKPVKIKEEVLSESEAENQQARAAAAAPDVVIKVEKLDPELDS</sequence>
<organism evidence="7 8">
    <name type="scientific">Leptonychotes weddellii</name>
    <name type="common">Weddell seal</name>
    <name type="synonym">Otaria weddellii</name>
    <dbReference type="NCBI Taxonomy" id="9713"/>
    <lineage>
        <taxon>Eukaryota</taxon>
        <taxon>Metazoa</taxon>
        <taxon>Chordata</taxon>
        <taxon>Craniata</taxon>
        <taxon>Vertebrata</taxon>
        <taxon>Euteleostomi</taxon>
        <taxon>Mammalia</taxon>
        <taxon>Eutheria</taxon>
        <taxon>Laurasiatheria</taxon>
        <taxon>Carnivora</taxon>
        <taxon>Caniformia</taxon>
        <taxon>Pinnipedia</taxon>
        <taxon>Phocidae</taxon>
        <taxon>Monachinae</taxon>
        <taxon>Lobodontini</taxon>
        <taxon>Leptonychotes</taxon>
    </lineage>
</organism>
<dbReference type="PANTHER" id="PTHR13260:SF0">
    <property type="entry name" value="ANAPHASE-PROMOTING COMPLEX SUBUNIT 4"/>
    <property type="match status" value="1"/>
</dbReference>
<dbReference type="GO" id="GO:0031145">
    <property type="term" value="P:anaphase-promoting complex-dependent catabolic process"/>
    <property type="evidence" value="ECO:0007669"/>
    <property type="project" value="InterPro"/>
</dbReference>
<evidence type="ECO:0000313" key="7">
    <source>
        <dbReference type="Proteomes" id="UP000245341"/>
    </source>
</evidence>
<accession>A0A7F8R4E1</accession>
<dbReference type="Proteomes" id="UP000245341">
    <property type="component" value="Unplaced"/>
</dbReference>
<feature type="domain" description="Anaphase-promoting complex subunit 4 C-terminal half WD40" evidence="6">
    <location>
        <begin position="1"/>
        <end position="148"/>
    </location>
</feature>
<feature type="compositionally biased region" description="Acidic residues" evidence="5">
    <location>
        <begin position="157"/>
        <end position="166"/>
    </location>
</feature>
<keyword evidence="7" id="KW-1185">Reference proteome</keyword>
<dbReference type="AlphaFoldDB" id="A0A7F8R4E1"/>
<dbReference type="GeneID" id="102745667"/>
<evidence type="ECO:0000256" key="2">
    <source>
        <dbReference type="ARBA" id="ARBA00022776"/>
    </source>
</evidence>
<evidence type="ECO:0000256" key="1">
    <source>
        <dbReference type="ARBA" id="ARBA00022618"/>
    </source>
</evidence>
<dbReference type="InterPro" id="IPR024789">
    <property type="entry name" value="APC4"/>
</dbReference>
<gene>
    <name evidence="8" type="primary">LOC102745667</name>
</gene>
<evidence type="ECO:0000256" key="5">
    <source>
        <dbReference type="SAM" id="MobiDB-lite"/>
    </source>
</evidence>
<dbReference type="GO" id="GO:0005680">
    <property type="term" value="C:anaphase-promoting complex"/>
    <property type="evidence" value="ECO:0007669"/>
    <property type="project" value="InterPro"/>
</dbReference>